<evidence type="ECO:0000256" key="5">
    <source>
        <dbReference type="ARBA" id="ARBA00023014"/>
    </source>
</evidence>
<gene>
    <name evidence="7" type="ORF">FJY86_00120</name>
</gene>
<dbReference type="Pfam" id="PF13459">
    <property type="entry name" value="Fer4_15"/>
    <property type="match status" value="1"/>
</dbReference>
<dbReference type="SUPFAM" id="SSF54862">
    <property type="entry name" value="4Fe-4S ferredoxins"/>
    <property type="match status" value="1"/>
</dbReference>
<dbReference type="PANTHER" id="PTHR36923">
    <property type="entry name" value="FERREDOXIN"/>
    <property type="match status" value="1"/>
</dbReference>
<organism evidence="7 8">
    <name type="scientific">Candidatus Iainarchaeum sp</name>
    <dbReference type="NCBI Taxonomy" id="3101447"/>
    <lineage>
        <taxon>Archaea</taxon>
        <taxon>Candidatus Iainarchaeota</taxon>
        <taxon>Candidatus Iainarchaeia</taxon>
        <taxon>Candidatus Iainarchaeales</taxon>
        <taxon>Candidatus Iainarchaeaceae</taxon>
        <taxon>Candidatus Iainarchaeum</taxon>
    </lineage>
</organism>
<reference evidence="7" key="1">
    <citation type="submission" date="2019-03" db="EMBL/GenBank/DDBJ databases">
        <title>Lake Tanganyika Metagenome-Assembled Genomes (MAGs).</title>
        <authorList>
            <person name="Tran P."/>
        </authorList>
    </citation>
    <scope>NUCLEOTIDE SEQUENCE</scope>
    <source>
        <strain evidence="7">M_DeepCast_50m_m2_156</strain>
    </source>
</reference>
<protein>
    <submittedName>
        <fullName evidence="7">Ferredoxin</fullName>
    </submittedName>
</protein>
<keyword evidence="5" id="KW-0411">Iron-sulfur</keyword>
<evidence type="ECO:0000256" key="1">
    <source>
        <dbReference type="ARBA" id="ARBA00022448"/>
    </source>
</evidence>
<evidence type="ECO:0000256" key="2">
    <source>
        <dbReference type="ARBA" id="ARBA00022723"/>
    </source>
</evidence>
<dbReference type="PANTHER" id="PTHR36923:SF3">
    <property type="entry name" value="FERREDOXIN"/>
    <property type="match status" value="1"/>
</dbReference>
<dbReference type="Gene3D" id="3.30.70.20">
    <property type="match status" value="1"/>
</dbReference>
<dbReference type="AlphaFoldDB" id="A0A8T4C604"/>
<keyword evidence="3" id="KW-0249">Electron transport</keyword>
<keyword evidence="2" id="KW-0479">Metal-binding</keyword>
<accession>A0A8T4C604</accession>
<dbReference type="Proteomes" id="UP000774699">
    <property type="component" value="Unassembled WGS sequence"/>
</dbReference>
<name>A0A8T4C604_9ARCH</name>
<evidence type="ECO:0000313" key="7">
    <source>
        <dbReference type="EMBL" id="MBM3281737.1"/>
    </source>
</evidence>
<keyword evidence="1" id="KW-0813">Transport</keyword>
<evidence type="ECO:0000256" key="4">
    <source>
        <dbReference type="ARBA" id="ARBA00023004"/>
    </source>
</evidence>
<dbReference type="GO" id="GO:0051536">
    <property type="term" value="F:iron-sulfur cluster binding"/>
    <property type="evidence" value="ECO:0007669"/>
    <property type="project" value="UniProtKB-KW"/>
</dbReference>
<evidence type="ECO:0000256" key="3">
    <source>
        <dbReference type="ARBA" id="ARBA00022982"/>
    </source>
</evidence>
<comment type="caution">
    <text evidence="7">The sequence shown here is derived from an EMBL/GenBank/DDBJ whole genome shotgun (WGS) entry which is preliminary data.</text>
</comment>
<dbReference type="InterPro" id="IPR051269">
    <property type="entry name" value="Fe-S_cluster_ET"/>
</dbReference>
<dbReference type="InterPro" id="IPR017896">
    <property type="entry name" value="4Fe4S_Fe-S-bd"/>
</dbReference>
<evidence type="ECO:0000313" key="8">
    <source>
        <dbReference type="Proteomes" id="UP000774699"/>
    </source>
</evidence>
<dbReference type="PROSITE" id="PS51379">
    <property type="entry name" value="4FE4S_FER_2"/>
    <property type="match status" value="1"/>
</dbReference>
<dbReference type="GO" id="GO:0046872">
    <property type="term" value="F:metal ion binding"/>
    <property type="evidence" value="ECO:0007669"/>
    <property type="project" value="UniProtKB-KW"/>
</dbReference>
<proteinExistence type="predicted"/>
<sequence length="88" mass="9630">MPDYQIKHDRPNCIGCGACAAVAPDYWEMSPVDGKSNLKGSIHIKLESGEDGEQRDIAQAQYTPNKEAADSCPVNVIHLFDKTGKKII</sequence>
<evidence type="ECO:0000259" key="6">
    <source>
        <dbReference type="PROSITE" id="PS51379"/>
    </source>
</evidence>
<dbReference type="EMBL" id="VGJJ01000001">
    <property type="protein sequence ID" value="MBM3281737.1"/>
    <property type="molecule type" value="Genomic_DNA"/>
</dbReference>
<feature type="domain" description="4Fe-4S ferredoxin-type" evidence="6">
    <location>
        <begin position="4"/>
        <end position="32"/>
    </location>
</feature>
<keyword evidence="4" id="KW-0408">Iron</keyword>